<feature type="chain" id="PRO_5036446066" evidence="1">
    <location>
        <begin position="17"/>
        <end position="89"/>
    </location>
</feature>
<dbReference type="OrthoDB" id="6434136at2759"/>
<comment type="caution">
    <text evidence="2">The sequence shown here is derived from an EMBL/GenBank/DDBJ whole genome shotgun (WGS) entry which is preliminary data.</text>
</comment>
<gene>
    <name evidence="2" type="ORF">NPIL_4541</name>
</gene>
<protein>
    <submittedName>
        <fullName evidence="2">Uncharacterized protein</fullName>
    </submittedName>
</protein>
<evidence type="ECO:0000313" key="2">
    <source>
        <dbReference type="EMBL" id="GFS61670.1"/>
    </source>
</evidence>
<dbReference type="Proteomes" id="UP000887013">
    <property type="component" value="Unassembled WGS sequence"/>
</dbReference>
<dbReference type="EMBL" id="BMAW01093686">
    <property type="protein sequence ID" value="GFS61670.1"/>
    <property type="molecule type" value="Genomic_DNA"/>
</dbReference>
<dbReference type="AlphaFoldDB" id="A0A8X6MJF3"/>
<organism evidence="2 3">
    <name type="scientific">Nephila pilipes</name>
    <name type="common">Giant wood spider</name>
    <name type="synonym">Nephila maculata</name>
    <dbReference type="NCBI Taxonomy" id="299642"/>
    <lineage>
        <taxon>Eukaryota</taxon>
        <taxon>Metazoa</taxon>
        <taxon>Ecdysozoa</taxon>
        <taxon>Arthropoda</taxon>
        <taxon>Chelicerata</taxon>
        <taxon>Arachnida</taxon>
        <taxon>Araneae</taxon>
        <taxon>Araneomorphae</taxon>
        <taxon>Entelegynae</taxon>
        <taxon>Araneoidea</taxon>
        <taxon>Nephilidae</taxon>
        <taxon>Nephila</taxon>
    </lineage>
</organism>
<reference evidence="2" key="1">
    <citation type="submission" date="2020-08" db="EMBL/GenBank/DDBJ databases">
        <title>Multicomponent nature underlies the extraordinary mechanical properties of spider dragline silk.</title>
        <authorList>
            <person name="Kono N."/>
            <person name="Nakamura H."/>
            <person name="Mori M."/>
            <person name="Yoshida Y."/>
            <person name="Ohtoshi R."/>
            <person name="Malay A.D."/>
            <person name="Moran D.A.P."/>
            <person name="Tomita M."/>
            <person name="Numata K."/>
            <person name="Arakawa K."/>
        </authorList>
    </citation>
    <scope>NUCLEOTIDE SEQUENCE</scope>
</reference>
<accession>A0A8X6MJF3</accession>
<evidence type="ECO:0000313" key="3">
    <source>
        <dbReference type="Proteomes" id="UP000887013"/>
    </source>
</evidence>
<proteinExistence type="predicted"/>
<sequence>MNSLVITFLLLPLVGAQSVPRWLIPYYSDIDNEYAASLGDAPIGLYNRRRESGSFGETSEVSGVSINNAKVGLYGRERGRPSYSKWPLL</sequence>
<feature type="signal peptide" evidence="1">
    <location>
        <begin position="1"/>
        <end position="16"/>
    </location>
</feature>
<keyword evidence="1" id="KW-0732">Signal</keyword>
<keyword evidence="3" id="KW-1185">Reference proteome</keyword>
<evidence type="ECO:0000256" key="1">
    <source>
        <dbReference type="SAM" id="SignalP"/>
    </source>
</evidence>
<name>A0A8X6MJF3_NEPPI</name>